<evidence type="ECO:0000256" key="3">
    <source>
        <dbReference type="ARBA" id="ARBA00022723"/>
    </source>
</evidence>
<keyword evidence="6 7" id="KW-0408">Iron</keyword>
<sequence>MKWRLGLGILLITAMLNVSMASGYQSISHPVDLFEFDSVSQQKQAIHLAKTLRCPMCQNQNLIESNSAVAKDIRLRVFELIKAGSSDAEVKQYMVARYGEHVLYQPSMSLKNALLWGTPLLLAVGMFGFMVRHIQRLGKE</sequence>
<keyword evidence="7" id="KW-1133">Transmembrane helix</keyword>
<dbReference type="InterPro" id="IPR051263">
    <property type="entry name" value="C-type_cytochrome_biogenesis"/>
</dbReference>
<evidence type="ECO:0000313" key="10">
    <source>
        <dbReference type="Proteomes" id="UP000017800"/>
    </source>
</evidence>
<accession>V5FFF9</accession>
<dbReference type="GO" id="GO:0046872">
    <property type="term" value="F:metal ion binding"/>
    <property type="evidence" value="ECO:0007669"/>
    <property type="project" value="UniProtKB-KW"/>
</dbReference>
<evidence type="ECO:0000259" key="8">
    <source>
        <dbReference type="Pfam" id="PF03918"/>
    </source>
</evidence>
<keyword evidence="2 7" id="KW-0349">Heme</keyword>
<keyword evidence="7" id="KW-0472">Membrane</keyword>
<feature type="domain" description="CcmH/CycL/Ccl2/NrfF N-terminal" evidence="8">
    <location>
        <begin position="29"/>
        <end position="136"/>
    </location>
</feature>
<dbReference type="FunFam" id="1.10.8.640:FF:000001">
    <property type="entry name" value="Cytochrome c-type biogenesis protein"/>
    <property type="match status" value="1"/>
</dbReference>
<dbReference type="Gene3D" id="1.10.8.640">
    <property type="entry name" value="Cytochrome C biogenesis protein"/>
    <property type="match status" value="1"/>
</dbReference>
<comment type="function">
    <text evidence="7">Possible subunit of a heme lyase.</text>
</comment>
<dbReference type="Pfam" id="PF03918">
    <property type="entry name" value="CcmH"/>
    <property type="match status" value="1"/>
</dbReference>
<comment type="caution">
    <text evidence="9">The sequence shown here is derived from an EMBL/GenBank/DDBJ whole genome shotgun (WGS) entry which is preliminary data.</text>
</comment>
<dbReference type="CDD" id="cd16378">
    <property type="entry name" value="CcmH_N"/>
    <property type="match status" value="1"/>
</dbReference>
<organism evidence="9 10">
    <name type="scientific">Vibrio halioticoli NBRC 102217</name>
    <dbReference type="NCBI Taxonomy" id="1219072"/>
    <lineage>
        <taxon>Bacteria</taxon>
        <taxon>Pseudomonadati</taxon>
        <taxon>Pseudomonadota</taxon>
        <taxon>Gammaproteobacteria</taxon>
        <taxon>Vibrionales</taxon>
        <taxon>Vibrionaceae</taxon>
        <taxon>Vibrio</taxon>
    </lineage>
</organism>
<dbReference type="InterPro" id="IPR038297">
    <property type="entry name" value="CcmH/CycL/NrfF/Ccl2_sf"/>
</dbReference>
<dbReference type="RefSeq" id="WP_023403019.1">
    <property type="nucleotide sequence ID" value="NZ_BAUJ01000008.1"/>
</dbReference>
<keyword evidence="4 7" id="KW-0732">Signal</keyword>
<keyword evidence="7" id="KW-0812">Transmembrane</keyword>
<gene>
    <name evidence="9" type="primary">nrfF</name>
    <name evidence="9" type="ORF">VHA01S_008_00320</name>
</gene>
<evidence type="ECO:0000313" key="9">
    <source>
        <dbReference type="EMBL" id="GAD88636.1"/>
    </source>
</evidence>
<dbReference type="Proteomes" id="UP000017800">
    <property type="component" value="Unassembled WGS sequence"/>
</dbReference>
<comment type="similarity">
    <text evidence="1 7">Belongs to the CcmH/CycL/Ccl2/NrfF family.</text>
</comment>
<dbReference type="OrthoDB" id="9804975at2"/>
<reference evidence="9 10" key="1">
    <citation type="submission" date="2013-11" db="EMBL/GenBank/DDBJ databases">
        <title>Whole genome shotgun sequence of Vibrio halioticoli NBRC 102217.</title>
        <authorList>
            <person name="Isaki S."/>
            <person name="Kimura A."/>
            <person name="Ohji S."/>
            <person name="Hosoyama A."/>
            <person name="Fujita N."/>
            <person name="Hashimoto M."/>
            <person name="Hosoyama Y."/>
            <person name="Yamazoe A."/>
        </authorList>
    </citation>
    <scope>NUCLEOTIDE SEQUENCE [LARGE SCALE GENOMIC DNA]</scope>
    <source>
        <strain evidence="9 10">NBRC 102217</strain>
    </source>
</reference>
<dbReference type="eggNOG" id="COG3088">
    <property type="taxonomic scope" value="Bacteria"/>
</dbReference>
<dbReference type="AlphaFoldDB" id="V5FFF9"/>
<dbReference type="InterPro" id="IPR005616">
    <property type="entry name" value="CcmH/CycL/Ccl2/NrfF_N"/>
</dbReference>
<keyword evidence="5" id="KW-0201">Cytochrome c-type biogenesis</keyword>
<dbReference type="EMBL" id="BAUJ01000008">
    <property type="protein sequence ID" value="GAD88636.1"/>
    <property type="molecule type" value="Genomic_DNA"/>
</dbReference>
<feature type="transmembrane region" description="Helical" evidence="7">
    <location>
        <begin position="113"/>
        <end position="131"/>
    </location>
</feature>
<dbReference type="GO" id="GO:0005886">
    <property type="term" value="C:plasma membrane"/>
    <property type="evidence" value="ECO:0007669"/>
    <property type="project" value="TreeGrafter"/>
</dbReference>
<evidence type="ECO:0000256" key="1">
    <source>
        <dbReference type="ARBA" id="ARBA00010342"/>
    </source>
</evidence>
<dbReference type="PANTHER" id="PTHR47870:SF1">
    <property type="entry name" value="CYTOCHROME C-TYPE BIOGENESIS PROTEIN CCMH"/>
    <property type="match status" value="1"/>
</dbReference>
<keyword evidence="10" id="KW-1185">Reference proteome</keyword>
<evidence type="ECO:0000256" key="7">
    <source>
        <dbReference type="RuleBase" id="RU364112"/>
    </source>
</evidence>
<evidence type="ECO:0000256" key="4">
    <source>
        <dbReference type="ARBA" id="ARBA00022729"/>
    </source>
</evidence>
<evidence type="ECO:0000256" key="6">
    <source>
        <dbReference type="ARBA" id="ARBA00023004"/>
    </source>
</evidence>
<keyword evidence="3 7" id="KW-0479">Metal-binding</keyword>
<name>V5FFF9_9VIBR</name>
<dbReference type="PANTHER" id="PTHR47870">
    <property type="entry name" value="CYTOCHROME C-TYPE BIOGENESIS PROTEIN CCMH"/>
    <property type="match status" value="1"/>
</dbReference>
<evidence type="ECO:0000256" key="5">
    <source>
        <dbReference type="ARBA" id="ARBA00022748"/>
    </source>
</evidence>
<evidence type="ECO:0000256" key="2">
    <source>
        <dbReference type="ARBA" id="ARBA00022617"/>
    </source>
</evidence>
<protein>
    <recommendedName>
        <fullName evidence="7">Cytochrome c-type biogenesis protein</fullName>
    </recommendedName>
</protein>
<dbReference type="GO" id="GO:0017004">
    <property type="term" value="P:cytochrome complex assembly"/>
    <property type="evidence" value="ECO:0007669"/>
    <property type="project" value="UniProtKB-KW"/>
</dbReference>
<proteinExistence type="inferred from homology"/>